<name>A0A3P7NYR1_DIBLA</name>
<organism evidence="1 2">
    <name type="scientific">Dibothriocephalus latus</name>
    <name type="common">Fish tapeworm</name>
    <name type="synonym">Diphyllobothrium latum</name>
    <dbReference type="NCBI Taxonomy" id="60516"/>
    <lineage>
        <taxon>Eukaryota</taxon>
        <taxon>Metazoa</taxon>
        <taxon>Spiralia</taxon>
        <taxon>Lophotrochozoa</taxon>
        <taxon>Platyhelminthes</taxon>
        <taxon>Cestoda</taxon>
        <taxon>Eucestoda</taxon>
        <taxon>Diphyllobothriidea</taxon>
        <taxon>Diphyllobothriidae</taxon>
        <taxon>Dibothriocephalus</taxon>
    </lineage>
</organism>
<dbReference type="Proteomes" id="UP000281553">
    <property type="component" value="Unassembled WGS sequence"/>
</dbReference>
<reference evidence="1 2" key="1">
    <citation type="submission" date="2018-11" db="EMBL/GenBank/DDBJ databases">
        <authorList>
            <consortium name="Pathogen Informatics"/>
        </authorList>
    </citation>
    <scope>NUCLEOTIDE SEQUENCE [LARGE SCALE GENOMIC DNA]</scope>
</reference>
<dbReference type="OrthoDB" id="9982951at2759"/>
<evidence type="ECO:0000313" key="1">
    <source>
        <dbReference type="EMBL" id="VDN13759.1"/>
    </source>
</evidence>
<proteinExistence type="predicted"/>
<dbReference type="EMBL" id="UYRU01057273">
    <property type="protein sequence ID" value="VDN13759.1"/>
    <property type="molecule type" value="Genomic_DNA"/>
</dbReference>
<protein>
    <recommendedName>
        <fullName evidence="3">Mediator of RNA polymerase II transcription subunit 23</fullName>
    </recommendedName>
</protein>
<dbReference type="AlphaFoldDB" id="A0A3P7NYR1"/>
<gene>
    <name evidence="1" type="ORF">DILT_LOCUS9590</name>
</gene>
<evidence type="ECO:0008006" key="3">
    <source>
        <dbReference type="Google" id="ProtNLM"/>
    </source>
</evidence>
<accession>A0A3P7NYR1</accession>
<keyword evidence="2" id="KW-1185">Reference proteome</keyword>
<evidence type="ECO:0000313" key="2">
    <source>
        <dbReference type="Proteomes" id="UP000281553"/>
    </source>
</evidence>
<sequence>MLYKAVTKVDQKLAAAGVPLYHVNTLADVFYHIKYMYVGNSVQEKVRPLLSLLRPRLHGALKFILPPLPSGLSEHPCNPVQEQQQQSGTPAQPVFEGRVYRAATKPPIGLEDF</sequence>